<proteinExistence type="predicted"/>
<dbReference type="InterPro" id="IPR050276">
    <property type="entry name" value="MshD_Acetyltransferase"/>
</dbReference>
<dbReference type="AlphaFoldDB" id="A0A5C0XT77"/>
<dbReference type="GeneID" id="41712017"/>
<dbReference type="PROSITE" id="PS51186">
    <property type="entry name" value="GNAT"/>
    <property type="match status" value="1"/>
</dbReference>
<dbReference type="PANTHER" id="PTHR43617:SF38">
    <property type="entry name" value="N-ACETYLTRANSFERASE DOMAIN-CONTAINING PROTEIN"/>
    <property type="match status" value="1"/>
</dbReference>
<dbReference type="RefSeq" id="WP_014835087.1">
    <property type="nucleotide sequence ID" value="NZ_CP023154.1"/>
</dbReference>
<dbReference type="InterPro" id="IPR000182">
    <property type="entry name" value="GNAT_dom"/>
</dbReference>
<evidence type="ECO:0000313" key="2">
    <source>
        <dbReference type="EMBL" id="QEK77950.1"/>
    </source>
</evidence>
<dbReference type="InterPro" id="IPR016181">
    <property type="entry name" value="Acyl_CoA_acyltransferase"/>
</dbReference>
<name>A0A5C0XT77_PYRFU</name>
<dbReference type="SUPFAM" id="SSF55729">
    <property type="entry name" value="Acyl-CoA N-acyltransferases (Nat)"/>
    <property type="match status" value="1"/>
</dbReference>
<dbReference type="CDD" id="cd04301">
    <property type="entry name" value="NAT_SF"/>
    <property type="match status" value="1"/>
</dbReference>
<reference evidence="2 3" key="1">
    <citation type="submission" date="2017-08" db="EMBL/GenBank/DDBJ databases">
        <title>Resequencing and Reannotation of the genome of Pyrococcus furiosus type strain DSM3638.</title>
        <authorList>
            <person name="Reichelt R.M."/>
            <person name="Bunk B."/>
        </authorList>
    </citation>
    <scope>NUCLEOTIDE SEQUENCE [LARGE SCALE GENOMIC DNA]</scope>
    <source>
        <strain evidence="2 3">DSM 3638</strain>
    </source>
</reference>
<organism evidence="2 3">
    <name type="scientific">Pyrococcus furiosus (strain ATCC 43587 / DSM 3638 / JCM 8422 / Vc1)</name>
    <dbReference type="NCBI Taxonomy" id="186497"/>
    <lineage>
        <taxon>Archaea</taxon>
        <taxon>Methanobacteriati</taxon>
        <taxon>Methanobacteriota</taxon>
        <taxon>Thermococci</taxon>
        <taxon>Thermococcales</taxon>
        <taxon>Thermococcaceae</taxon>
        <taxon>Pyrococcus</taxon>
    </lineage>
</organism>
<feature type="domain" description="N-acetyltransferase" evidence="1">
    <location>
        <begin position="7"/>
        <end position="158"/>
    </location>
</feature>
<dbReference type="GO" id="GO:0016747">
    <property type="term" value="F:acyltransferase activity, transferring groups other than amino-acyl groups"/>
    <property type="evidence" value="ECO:0007669"/>
    <property type="project" value="InterPro"/>
</dbReference>
<accession>A0A5C0XT77</accession>
<keyword evidence="2" id="KW-0808">Transferase</keyword>
<dbReference type="Pfam" id="PF00583">
    <property type="entry name" value="Acetyltransf_1"/>
    <property type="match status" value="1"/>
</dbReference>
<dbReference type="Gene3D" id="3.40.630.30">
    <property type="match status" value="1"/>
</dbReference>
<dbReference type="GeneID" id="13302022"/>
<dbReference type="EMBL" id="CP023154">
    <property type="protein sequence ID" value="QEK77950.1"/>
    <property type="molecule type" value="Genomic_DNA"/>
</dbReference>
<protein>
    <submittedName>
        <fullName evidence="2">GNAT family N-acetyltransferase</fullName>
    </submittedName>
</protein>
<gene>
    <name evidence="2" type="ORF">PFDSM3638_01075</name>
</gene>
<dbReference type="PANTHER" id="PTHR43617">
    <property type="entry name" value="L-AMINO ACID N-ACETYLTRANSFERASE"/>
    <property type="match status" value="1"/>
</dbReference>
<evidence type="ECO:0000313" key="3">
    <source>
        <dbReference type="Proteomes" id="UP000324354"/>
    </source>
</evidence>
<dbReference type="Proteomes" id="UP000324354">
    <property type="component" value="Chromosome"/>
</dbReference>
<sequence>MVEVKIEKLKNLDEKTLRELIDVYMSGYKGLEEYGGEGEDYAREYIQWCWRRAQDGFFVAKVGDKIVGFIVCDCDWYSRFEGKIVGAIHEFVIAKEWQGKGIGKKLLMTCLDFLEKCSDTIELWVGEKNFGAMKLYEKFGFVPVGKKGIWVRMVRRRQNL</sequence>
<evidence type="ECO:0000259" key="1">
    <source>
        <dbReference type="PROSITE" id="PS51186"/>
    </source>
</evidence>